<dbReference type="PANTHER" id="PTHR35191">
    <property type="entry name" value="PROPHAGE SIDE TAIL FIBER PROTEIN HOMOLOG STFQ-RELATED"/>
    <property type="match status" value="1"/>
</dbReference>
<sequence>MPTNDIKPFAAAGGANVLTQAEYLALAALSTGFSSGKANSKEVNKAIRQATFIASVLAQFICDKSGSDVLDDGNVAGLVTKLLSAINKTSQPLDATLTALAGLVGAANKLPYFNGDDTAALTDLTSVGRDIIGKSTIADILTYLGLSDALHKGDGRLLSGTYVSDAEDKKSIGLRAATGCQFMRAYQAPDAPSQTAYWNVVVMPESTVAGNPVSCIAISVSDIYVGHGTSTGITTWVRLSSDNAAPPIGIPFYWPLAALPDSVVPEWAGMTFLKMNGATFSAIQYPKLAKVWPTLSLSETRGEFIRVADDGRGVNPGRAALSYENDMFKSHSHSLYTSDQLLQSGSSASDVGSQYQTAGVTGNVTADSGGSETRPRNIAFYFIVRAK</sequence>
<dbReference type="EMBL" id="JAXABJ010000012">
    <property type="protein sequence ID" value="MDX7149439.1"/>
    <property type="molecule type" value="Genomic_DNA"/>
</dbReference>
<dbReference type="InterPro" id="IPR037053">
    <property type="entry name" value="Phage_tail_collar_dom_sf"/>
</dbReference>
<protein>
    <recommendedName>
        <fullName evidence="3">Tail fiber protein</fullName>
    </recommendedName>
</protein>
<dbReference type="SUPFAM" id="SSF88874">
    <property type="entry name" value="Receptor-binding domain of short tail fibre protein gp12"/>
    <property type="match status" value="1"/>
</dbReference>
<organism evidence="1 2">
    <name type="scientific">Citrobacter portucalensis</name>
    <dbReference type="NCBI Taxonomy" id="1639133"/>
    <lineage>
        <taxon>Bacteria</taxon>
        <taxon>Pseudomonadati</taxon>
        <taxon>Pseudomonadota</taxon>
        <taxon>Gammaproteobacteria</taxon>
        <taxon>Enterobacterales</taxon>
        <taxon>Enterobacteriaceae</taxon>
        <taxon>Citrobacter</taxon>
        <taxon>Citrobacter freundii complex</taxon>
    </lineage>
</organism>
<comment type="caution">
    <text evidence="1">The sequence shown here is derived from an EMBL/GenBank/DDBJ whole genome shotgun (WGS) entry which is preliminary data.</text>
</comment>
<evidence type="ECO:0008006" key="3">
    <source>
        <dbReference type="Google" id="ProtNLM"/>
    </source>
</evidence>
<dbReference type="Gene3D" id="3.90.1340.10">
    <property type="entry name" value="Phage tail collar domain"/>
    <property type="match status" value="1"/>
</dbReference>
<evidence type="ECO:0000313" key="2">
    <source>
        <dbReference type="Proteomes" id="UP001271725"/>
    </source>
</evidence>
<name>A0AAW9EP84_9ENTR</name>
<dbReference type="AlphaFoldDB" id="A0AAW9EP84"/>
<reference evidence="1" key="1">
    <citation type="submission" date="2023-11" db="EMBL/GenBank/DDBJ databases">
        <title>Detection of rare carbapenemases in Enterobacterales - comparison of two colorimetric and two CIM-based carbapenemase assays.</title>
        <authorList>
            <person name="Schaffarczyk L."/>
            <person name="Noster J."/>
            <person name="Stelzer Y."/>
            <person name="Sattler J."/>
            <person name="Gatermann S."/>
            <person name="Hamprecht A."/>
        </authorList>
    </citation>
    <scope>NUCLEOTIDE SEQUENCE</scope>
    <source>
        <strain evidence="1">CIM-Carb-133</strain>
    </source>
</reference>
<evidence type="ECO:0000313" key="1">
    <source>
        <dbReference type="EMBL" id="MDX7149439.1"/>
    </source>
</evidence>
<gene>
    <name evidence="1" type="ORF">SJ265_16780</name>
</gene>
<proteinExistence type="predicted"/>
<dbReference type="PANTHER" id="PTHR35191:SF1">
    <property type="entry name" value="PROPHAGE SIDE TAIL FIBER PROTEIN HOMOLOG STFQ-RELATED"/>
    <property type="match status" value="1"/>
</dbReference>
<dbReference type="InterPro" id="IPR051934">
    <property type="entry name" value="Phage_Tail_Fiber_Structural"/>
</dbReference>
<dbReference type="Proteomes" id="UP001271725">
    <property type="component" value="Unassembled WGS sequence"/>
</dbReference>
<accession>A0AAW9EP84</accession>
<dbReference type="RefSeq" id="WP_319868594.1">
    <property type="nucleotide sequence ID" value="NZ_JAXABJ010000012.1"/>
</dbReference>